<name>A0A0F0I4U6_ASPPU</name>
<feature type="compositionally biased region" description="Polar residues" evidence="1">
    <location>
        <begin position="347"/>
        <end position="359"/>
    </location>
</feature>
<gene>
    <name evidence="2" type="ORF">P875_00086858</name>
</gene>
<feature type="compositionally biased region" description="Polar residues" evidence="1">
    <location>
        <begin position="257"/>
        <end position="280"/>
    </location>
</feature>
<feature type="compositionally biased region" description="Polar residues" evidence="1">
    <location>
        <begin position="207"/>
        <end position="219"/>
    </location>
</feature>
<feature type="compositionally biased region" description="Basic and acidic residues" evidence="1">
    <location>
        <begin position="182"/>
        <end position="202"/>
    </location>
</feature>
<proteinExistence type="predicted"/>
<feature type="compositionally biased region" description="Basic and acidic residues" evidence="1">
    <location>
        <begin position="284"/>
        <end position="296"/>
    </location>
</feature>
<feature type="compositionally biased region" description="Polar residues" evidence="1">
    <location>
        <begin position="1"/>
        <end position="27"/>
    </location>
</feature>
<evidence type="ECO:0000313" key="2">
    <source>
        <dbReference type="EMBL" id="KJK61647.1"/>
    </source>
</evidence>
<comment type="caution">
    <text evidence="2">The sequence shown here is derived from an EMBL/GenBank/DDBJ whole genome shotgun (WGS) entry which is preliminary data.</text>
</comment>
<feature type="compositionally biased region" description="Basic and acidic residues" evidence="1">
    <location>
        <begin position="50"/>
        <end position="72"/>
    </location>
</feature>
<dbReference type="AlphaFoldDB" id="A0A0F0I4U6"/>
<accession>A0A0F0I4U6</accession>
<dbReference type="Proteomes" id="UP000033540">
    <property type="component" value="Unassembled WGS sequence"/>
</dbReference>
<dbReference type="PANTHER" id="PTHR39606:SF1">
    <property type="entry name" value="CELL SURFACE PROTEIN"/>
    <property type="match status" value="1"/>
</dbReference>
<dbReference type="PANTHER" id="PTHR39606">
    <property type="entry name" value="SURFACE PROTEIN, PUTATIVE-RELATED"/>
    <property type="match status" value="1"/>
</dbReference>
<feature type="region of interest" description="Disordered" evidence="1">
    <location>
        <begin position="1"/>
        <end position="366"/>
    </location>
</feature>
<dbReference type="OrthoDB" id="4779541at2759"/>
<feature type="compositionally biased region" description="Basic and acidic residues" evidence="1">
    <location>
        <begin position="104"/>
        <end position="118"/>
    </location>
</feature>
<evidence type="ECO:0000313" key="3">
    <source>
        <dbReference type="Proteomes" id="UP000033540"/>
    </source>
</evidence>
<feature type="compositionally biased region" description="Polar residues" evidence="1">
    <location>
        <begin position="301"/>
        <end position="332"/>
    </location>
</feature>
<feature type="compositionally biased region" description="Low complexity" evidence="1">
    <location>
        <begin position="220"/>
        <end position="231"/>
    </location>
</feature>
<reference evidence="2 3" key="1">
    <citation type="submission" date="2015-02" db="EMBL/GenBank/DDBJ databases">
        <title>Draft genome sequence of Aspergillus parasiticus SU-1.</title>
        <authorList>
            <person name="Yu J."/>
            <person name="Fedorova N."/>
            <person name="Yin Y."/>
            <person name="Losada L."/>
            <person name="Zafar N."/>
            <person name="Taujale R."/>
            <person name="Ehrlich K.C."/>
            <person name="Bhatnagar D."/>
            <person name="Cleveland T.E."/>
            <person name="Bennett J.W."/>
            <person name="Nierman W.C."/>
        </authorList>
    </citation>
    <scope>NUCLEOTIDE SEQUENCE [LARGE SCALE GENOMIC DNA]</scope>
    <source>
        <strain evidence="3">ATCC 56775 / NRRL 5862 / SRRC 143 / SU-1</strain>
    </source>
</reference>
<evidence type="ECO:0000256" key="1">
    <source>
        <dbReference type="SAM" id="MobiDB-lite"/>
    </source>
</evidence>
<sequence length="426" mass="43700">MSSTQPPYYSSTFGDPTQHPSSSQPIGTQVGGVDPSDPRTGPAPHTAGPHKSDIANKLDPRVDSDLSKEKKSSNAGIGGAGGASNTHTGSSQTTAGPHTSDTGNKLDPRVDSDKDNRARHAPGTTASDARTGPAPRTAGPHESDMGNKLDPRVDSDRDNRARHAPGTMASDARTGPASRTAGPHESDMGNKLDPRVDSDVDNRAQYAPQTTHNRNTSHLAGTGATTASTTGPHSSKIGNKMDPRVDSDLDNRAQYAPGTTKTGNENPYATQDTTFSSGSNAGPHESKMMNKLDPRVDAQTGDVSSKTTSQPHGSQFADNTHSQYGANATGPSTGAGYASSGVGYRPAQSSGSAPGSKSAQKGADVGSSVKGAFAGAHGMGESLRGGLNAAVDKTFGHEEGVAKNDAIASQGEREMRTGNFGRGNAY</sequence>
<protein>
    <submittedName>
        <fullName evidence="2">Uncharacterized protein</fullName>
    </submittedName>
</protein>
<dbReference type="STRING" id="1403190.A0A0F0I4U6"/>
<organism evidence="2 3">
    <name type="scientific">Aspergillus parasiticus (strain ATCC 56775 / NRRL 5862 / SRRC 143 / SU-1)</name>
    <dbReference type="NCBI Taxonomy" id="1403190"/>
    <lineage>
        <taxon>Eukaryota</taxon>
        <taxon>Fungi</taxon>
        <taxon>Dikarya</taxon>
        <taxon>Ascomycota</taxon>
        <taxon>Pezizomycotina</taxon>
        <taxon>Eurotiomycetes</taxon>
        <taxon>Eurotiomycetidae</taxon>
        <taxon>Eurotiales</taxon>
        <taxon>Aspergillaceae</taxon>
        <taxon>Aspergillus</taxon>
        <taxon>Aspergillus subgen. Circumdati</taxon>
    </lineage>
</organism>
<feature type="region of interest" description="Disordered" evidence="1">
    <location>
        <begin position="402"/>
        <end position="426"/>
    </location>
</feature>
<feature type="compositionally biased region" description="Polar residues" evidence="1">
    <location>
        <begin position="86"/>
        <end position="103"/>
    </location>
</feature>
<dbReference type="EMBL" id="JZEE01000662">
    <property type="protein sequence ID" value="KJK61647.1"/>
    <property type="molecule type" value="Genomic_DNA"/>
</dbReference>
<feature type="compositionally biased region" description="Basic and acidic residues" evidence="1">
    <location>
        <begin position="239"/>
        <end position="251"/>
    </location>
</feature>
<feature type="compositionally biased region" description="Basic and acidic residues" evidence="1">
    <location>
        <begin position="139"/>
        <end position="161"/>
    </location>
</feature>